<name>A0A3D9BRN4_9RHOB</name>
<comment type="caution">
    <text evidence="2">The sequence shown here is derived from an EMBL/GenBank/DDBJ whole genome shotgun (WGS) entry which is preliminary data.</text>
</comment>
<evidence type="ECO:0000313" key="3">
    <source>
        <dbReference type="Proteomes" id="UP000257131"/>
    </source>
</evidence>
<dbReference type="EMBL" id="QOHR01000013">
    <property type="protein sequence ID" value="REC56175.1"/>
    <property type="molecule type" value="Genomic_DNA"/>
</dbReference>
<dbReference type="Gene3D" id="2.40.160.90">
    <property type="match status" value="1"/>
</dbReference>
<proteinExistence type="predicted"/>
<sequence>MASALALAACSSSDSNGGLTTPDMPAETANSGGDDSALITAVKDDAAGSAETVDSGLFDGDLDTHFAAIDNAPDTAAAPADLTGDASYAGSLEVGEDLNRIMADVEMNVDFDDAGLTGELANFRELDDNGQPQDLDITANLTGTVDDSRLTASFQEQFDTGDGTIAASGLLEGVFVGDGSEVLGEARITSEGGGERETLDGTFHATEQTTP</sequence>
<accession>A0A3D9BRN4</accession>
<organism evidence="2 3">
    <name type="scientific">Rhodosalinus sediminis</name>
    <dbReference type="NCBI Taxonomy" id="1940533"/>
    <lineage>
        <taxon>Bacteria</taxon>
        <taxon>Pseudomonadati</taxon>
        <taxon>Pseudomonadota</taxon>
        <taxon>Alphaproteobacteria</taxon>
        <taxon>Rhodobacterales</taxon>
        <taxon>Paracoccaceae</taxon>
        <taxon>Rhodosalinus</taxon>
    </lineage>
</organism>
<feature type="region of interest" description="Disordered" evidence="1">
    <location>
        <begin position="1"/>
        <end position="36"/>
    </location>
</feature>
<evidence type="ECO:0000313" key="2">
    <source>
        <dbReference type="EMBL" id="REC56175.1"/>
    </source>
</evidence>
<reference evidence="2 3" key="1">
    <citation type="journal article" date="2017" name="Int. J. Syst. Evol. Microbiol.">
        <title>Rhodosalinus sediminis gen. nov., sp. nov., isolated from marine saltern.</title>
        <authorList>
            <person name="Guo L.Y."/>
            <person name="Ling S.K."/>
            <person name="Li C.M."/>
            <person name="Chen G.J."/>
            <person name="Du Z.J."/>
        </authorList>
    </citation>
    <scope>NUCLEOTIDE SEQUENCE [LARGE SCALE GENOMIC DNA]</scope>
    <source>
        <strain evidence="2 3">WDN1C137</strain>
    </source>
</reference>
<evidence type="ECO:0000256" key="1">
    <source>
        <dbReference type="SAM" id="MobiDB-lite"/>
    </source>
</evidence>
<protein>
    <recommendedName>
        <fullName evidence="4">Transferrin-binding protein B C-lobe/N-lobe beta barrel domain-containing protein</fullName>
    </recommendedName>
</protein>
<keyword evidence="3" id="KW-1185">Reference proteome</keyword>
<gene>
    <name evidence="2" type="ORF">DRV84_10125</name>
</gene>
<dbReference type="AlphaFoldDB" id="A0A3D9BRN4"/>
<evidence type="ECO:0008006" key="4">
    <source>
        <dbReference type="Google" id="ProtNLM"/>
    </source>
</evidence>
<feature type="compositionally biased region" description="Low complexity" evidence="1">
    <location>
        <begin position="1"/>
        <end position="15"/>
    </location>
</feature>
<dbReference type="Proteomes" id="UP000257131">
    <property type="component" value="Unassembled WGS sequence"/>
</dbReference>